<dbReference type="InterPro" id="IPR007499">
    <property type="entry name" value="ERF_bacteria_virus"/>
</dbReference>
<evidence type="ECO:0000256" key="1">
    <source>
        <dbReference type="SAM" id="MobiDB-lite"/>
    </source>
</evidence>
<organism evidence="2 3">
    <name type="scientific">Arthronema virus TR020</name>
    <dbReference type="NCBI Taxonomy" id="2736280"/>
    <lineage>
        <taxon>Viruses</taxon>
        <taxon>Duplodnaviria</taxon>
        <taxon>Heunggongvirae</taxon>
        <taxon>Uroviricota</taxon>
        <taxon>Caudoviricetes</taxon>
        <taxon>Saffermanviridae</taxon>
        <taxon>Arthrovirus</taxon>
        <taxon>Arthrovirus TR020</taxon>
    </lineage>
</organism>
<dbReference type="EMBL" id="MT457475">
    <property type="protein sequence ID" value="QKE60838.1"/>
    <property type="molecule type" value="Genomic_DNA"/>
</dbReference>
<reference evidence="2 3" key="1">
    <citation type="journal article" date="2020" name="Microb. Ecol.">
        <title>Novel Virus on Filamentous Arthronema africanum Cyanobacterium.</title>
        <authorList>
            <person name="Petrzik K."/>
            <person name="Lukavsky J."/>
            <person name="Koloniuk I."/>
        </authorList>
    </citation>
    <scope>NUCLEOTIDE SEQUENCE [LARGE SCALE GENOMIC DNA]</scope>
</reference>
<feature type="region of interest" description="Disordered" evidence="1">
    <location>
        <begin position="134"/>
        <end position="159"/>
    </location>
</feature>
<proteinExistence type="predicted"/>
<dbReference type="Proteomes" id="UP000516780">
    <property type="component" value="Segment"/>
</dbReference>
<accession>A0A7G3WH40</accession>
<protein>
    <submittedName>
        <fullName evidence="2">DNA repair protein RAD52-like protein</fullName>
    </submittedName>
</protein>
<sequence length="159" mass="17425">MESLTMYYSSPTAVVRYAAFLSDLPSLTFDAKNPHFKNSYLSLNGLLDAITPVLKEHNGYLTTGLSAAHSGEFNTIEVEFVFLTEDKSDVAGQVRSTMYVPVLDNPQHFGSYLTYARRYAILTALGVAPDADDDAESSVTATSFTNKTTRQGGLPRGRR</sequence>
<dbReference type="Pfam" id="PF04404">
    <property type="entry name" value="ERF"/>
    <property type="match status" value="1"/>
</dbReference>
<name>A0A7G3WH40_9CAUD</name>
<feature type="compositionally biased region" description="Polar residues" evidence="1">
    <location>
        <begin position="137"/>
        <end position="151"/>
    </location>
</feature>
<evidence type="ECO:0000313" key="2">
    <source>
        <dbReference type="EMBL" id="QKE60838.1"/>
    </source>
</evidence>
<evidence type="ECO:0000313" key="3">
    <source>
        <dbReference type="Proteomes" id="UP000516780"/>
    </source>
</evidence>
<keyword evidence="3" id="KW-1185">Reference proteome</keyword>